<dbReference type="InterPro" id="IPR007838">
    <property type="entry name" value="Cell_div_ZapA-like"/>
</dbReference>
<keyword evidence="3" id="KW-1185">Reference proteome</keyword>
<gene>
    <name evidence="2" type="ORF">HMH01_15935</name>
</gene>
<evidence type="ECO:0000313" key="2">
    <source>
        <dbReference type="EMBL" id="NNU81928.1"/>
    </source>
</evidence>
<name>A0A849L608_9RHOB</name>
<dbReference type="InterPro" id="IPR036192">
    <property type="entry name" value="Cell_div_ZapA-like_sf"/>
</dbReference>
<evidence type="ECO:0000256" key="1">
    <source>
        <dbReference type="SAM" id="MobiDB-lite"/>
    </source>
</evidence>
<keyword evidence="2" id="KW-0132">Cell division</keyword>
<dbReference type="InterPro" id="IPR042233">
    <property type="entry name" value="Cell_div_ZapA_N"/>
</dbReference>
<accession>A0A849L608</accession>
<keyword evidence="2" id="KW-0131">Cell cycle</keyword>
<dbReference type="Proteomes" id="UP000572377">
    <property type="component" value="Unassembled WGS sequence"/>
</dbReference>
<reference evidence="2 3" key="1">
    <citation type="submission" date="2020-05" db="EMBL/GenBank/DDBJ databases">
        <title>Gimesia benthica sp. nov., a novel planctomycete isolated from a deep-sea water sample of the Northwest Indian Ocean.</title>
        <authorList>
            <person name="Wang J."/>
            <person name="Ruan C."/>
            <person name="Song L."/>
            <person name="Zhu Y."/>
            <person name="Li A."/>
            <person name="Zheng X."/>
            <person name="Wang L."/>
            <person name="Lu Z."/>
            <person name="Huang Y."/>
            <person name="Du W."/>
            <person name="Zhou Y."/>
            <person name="Huang L."/>
            <person name="Dai X."/>
        </authorList>
    </citation>
    <scope>NUCLEOTIDE SEQUENCE [LARGE SCALE GENOMIC DNA]</scope>
    <source>
        <strain evidence="2 3">YYQ-30</strain>
    </source>
</reference>
<evidence type="ECO:0000313" key="3">
    <source>
        <dbReference type="Proteomes" id="UP000572377"/>
    </source>
</evidence>
<dbReference type="GO" id="GO:0051301">
    <property type="term" value="P:cell division"/>
    <property type="evidence" value="ECO:0007669"/>
    <property type="project" value="UniProtKB-KW"/>
</dbReference>
<dbReference type="AlphaFoldDB" id="A0A849L608"/>
<dbReference type="RefSeq" id="WP_171326783.1">
    <property type="nucleotide sequence ID" value="NZ_JABFBC010000003.1"/>
</dbReference>
<dbReference type="Pfam" id="PF05164">
    <property type="entry name" value="ZapA"/>
    <property type="match status" value="1"/>
</dbReference>
<proteinExistence type="predicted"/>
<organism evidence="2 3">
    <name type="scientific">Halovulum dunhuangense</name>
    <dbReference type="NCBI Taxonomy" id="1505036"/>
    <lineage>
        <taxon>Bacteria</taxon>
        <taxon>Pseudomonadati</taxon>
        <taxon>Pseudomonadota</taxon>
        <taxon>Alphaproteobacteria</taxon>
        <taxon>Rhodobacterales</taxon>
        <taxon>Paracoccaceae</taxon>
        <taxon>Halovulum</taxon>
    </lineage>
</organism>
<dbReference type="SUPFAM" id="SSF102829">
    <property type="entry name" value="Cell division protein ZapA-like"/>
    <property type="match status" value="1"/>
</dbReference>
<sequence>MPEITVSIGGRSFRMACEPGEENNLHQAAELLDAEAETLQKAIGRLPEPRMLLMSGLMLADRMIELARQTQAIEEENQKLRRQVSQAGGARPGADEATRKAIRRLEDATARAEKLAGR</sequence>
<comment type="caution">
    <text evidence="2">The sequence shown here is derived from an EMBL/GenBank/DDBJ whole genome shotgun (WGS) entry which is preliminary data.</text>
</comment>
<protein>
    <submittedName>
        <fullName evidence="2">Cell division protein ZapA</fullName>
    </submittedName>
</protein>
<feature type="region of interest" description="Disordered" evidence="1">
    <location>
        <begin position="79"/>
        <end position="101"/>
    </location>
</feature>
<dbReference type="Gene3D" id="3.30.160.880">
    <property type="entry name" value="Cell division protein ZapA protomer, N-terminal domain"/>
    <property type="match status" value="1"/>
</dbReference>
<dbReference type="EMBL" id="JABFBC010000003">
    <property type="protein sequence ID" value="NNU81928.1"/>
    <property type="molecule type" value="Genomic_DNA"/>
</dbReference>